<evidence type="ECO:0000313" key="1">
    <source>
        <dbReference type="EMBL" id="KAF1942663.1"/>
    </source>
</evidence>
<dbReference type="OrthoDB" id="432970at2759"/>
<dbReference type="AlphaFoldDB" id="A0A6A5SRG0"/>
<gene>
    <name evidence="1" type="ORF">EJ02DRAFT_488217</name>
</gene>
<sequence length="223" mass="25502">MAPEPQSACSTRGKAATNKCAYLNFREYMWDTLIEKVEVKEDELLVYDSPPSACKLFYEFPSHLVSEYDPVVKAGVFCTLTCQEEPFAFMHLLITQLLQCLTVKVGEVEVDMIKSSRKVTIIFQNGEKYSNWPKRSHMPLLLTFIRTGKAWYMDFTGTQYGLKHTLWIATDFDKRYVSKIKHVDLAGKNKACIEIFSLKTNRLGLILCKSLEATDRMNAAITT</sequence>
<keyword evidence="2" id="KW-1185">Reference proteome</keyword>
<organism evidence="1 2">
    <name type="scientific">Clathrospora elynae</name>
    <dbReference type="NCBI Taxonomy" id="706981"/>
    <lineage>
        <taxon>Eukaryota</taxon>
        <taxon>Fungi</taxon>
        <taxon>Dikarya</taxon>
        <taxon>Ascomycota</taxon>
        <taxon>Pezizomycotina</taxon>
        <taxon>Dothideomycetes</taxon>
        <taxon>Pleosporomycetidae</taxon>
        <taxon>Pleosporales</taxon>
        <taxon>Diademaceae</taxon>
        <taxon>Clathrospora</taxon>
    </lineage>
</organism>
<dbReference type="EMBL" id="ML976032">
    <property type="protein sequence ID" value="KAF1942663.1"/>
    <property type="molecule type" value="Genomic_DNA"/>
</dbReference>
<reference evidence="1" key="1">
    <citation type="journal article" date="2020" name="Stud. Mycol.">
        <title>101 Dothideomycetes genomes: a test case for predicting lifestyles and emergence of pathogens.</title>
        <authorList>
            <person name="Haridas S."/>
            <person name="Albert R."/>
            <person name="Binder M."/>
            <person name="Bloem J."/>
            <person name="Labutti K."/>
            <person name="Salamov A."/>
            <person name="Andreopoulos B."/>
            <person name="Baker S."/>
            <person name="Barry K."/>
            <person name="Bills G."/>
            <person name="Bluhm B."/>
            <person name="Cannon C."/>
            <person name="Castanera R."/>
            <person name="Culley D."/>
            <person name="Daum C."/>
            <person name="Ezra D."/>
            <person name="Gonzalez J."/>
            <person name="Henrissat B."/>
            <person name="Kuo A."/>
            <person name="Liang C."/>
            <person name="Lipzen A."/>
            <person name="Lutzoni F."/>
            <person name="Magnuson J."/>
            <person name="Mondo S."/>
            <person name="Nolan M."/>
            <person name="Ohm R."/>
            <person name="Pangilinan J."/>
            <person name="Park H.-J."/>
            <person name="Ramirez L."/>
            <person name="Alfaro M."/>
            <person name="Sun H."/>
            <person name="Tritt A."/>
            <person name="Yoshinaga Y."/>
            <person name="Zwiers L.-H."/>
            <person name="Turgeon B."/>
            <person name="Goodwin S."/>
            <person name="Spatafora J."/>
            <person name="Crous P."/>
            <person name="Grigoriev I."/>
        </authorList>
    </citation>
    <scope>NUCLEOTIDE SEQUENCE</scope>
    <source>
        <strain evidence="1">CBS 161.51</strain>
    </source>
</reference>
<name>A0A6A5SRG0_9PLEO</name>
<protein>
    <submittedName>
        <fullName evidence="1">Uncharacterized protein</fullName>
    </submittedName>
</protein>
<proteinExistence type="predicted"/>
<accession>A0A6A5SRG0</accession>
<dbReference type="Proteomes" id="UP000800038">
    <property type="component" value="Unassembled WGS sequence"/>
</dbReference>
<evidence type="ECO:0000313" key="2">
    <source>
        <dbReference type="Proteomes" id="UP000800038"/>
    </source>
</evidence>